<dbReference type="GO" id="GO:0005737">
    <property type="term" value="C:cytoplasm"/>
    <property type="evidence" value="ECO:0007669"/>
    <property type="project" value="UniProtKB-SubCell"/>
</dbReference>
<dbReference type="EMBL" id="CAJHNH020002187">
    <property type="protein sequence ID" value="CAG5125846.1"/>
    <property type="molecule type" value="Genomic_DNA"/>
</dbReference>
<name>A0A8S3ZFK5_9EUPU</name>
<dbReference type="SUPFAM" id="SSF47031">
    <property type="entry name" value="Second domain of FERM"/>
    <property type="match status" value="1"/>
</dbReference>
<dbReference type="CDD" id="cd14473">
    <property type="entry name" value="FERM_B-lobe"/>
    <property type="match status" value="1"/>
</dbReference>
<feature type="non-terminal residue" evidence="4">
    <location>
        <position position="1"/>
    </location>
</feature>
<accession>A0A8S3ZFK5</accession>
<dbReference type="InterPro" id="IPR029071">
    <property type="entry name" value="Ubiquitin-like_domsf"/>
</dbReference>
<dbReference type="CDD" id="cd13186">
    <property type="entry name" value="FERM_C_NBL4_NBL5"/>
    <property type="match status" value="1"/>
</dbReference>
<dbReference type="Proteomes" id="UP000678393">
    <property type="component" value="Unassembled WGS sequence"/>
</dbReference>
<evidence type="ECO:0000313" key="4">
    <source>
        <dbReference type="EMBL" id="CAG5125846.1"/>
    </source>
</evidence>
<dbReference type="InterPro" id="IPR014352">
    <property type="entry name" value="FERM/acyl-CoA-bd_prot_sf"/>
</dbReference>
<evidence type="ECO:0000256" key="2">
    <source>
        <dbReference type="ARBA" id="ARBA00022490"/>
    </source>
</evidence>
<dbReference type="Pfam" id="PF00373">
    <property type="entry name" value="FERM_M"/>
    <property type="match status" value="1"/>
</dbReference>
<dbReference type="InterPro" id="IPR011993">
    <property type="entry name" value="PH-like_dom_sf"/>
</dbReference>
<protein>
    <recommendedName>
        <fullName evidence="3">FERM domain-containing protein</fullName>
    </recommendedName>
</protein>
<dbReference type="InterPro" id="IPR019747">
    <property type="entry name" value="FERM_CS"/>
</dbReference>
<organism evidence="4 5">
    <name type="scientific">Candidula unifasciata</name>
    <dbReference type="NCBI Taxonomy" id="100452"/>
    <lineage>
        <taxon>Eukaryota</taxon>
        <taxon>Metazoa</taxon>
        <taxon>Spiralia</taxon>
        <taxon>Lophotrochozoa</taxon>
        <taxon>Mollusca</taxon>
        <taxon>Gastropoda</taxon>
        <taxon>Heterobranchia</taxon>
        <taxon>Euthyneura</taxon>
        <taxon>Panpulmonata</taxon>
        <taxon>Eupulmonata</taxon>
        <taxon>Stylommatophora</taxon>
        <taxon>Helicina</taxon>
        <taxon>Helicoidea</taxon>
        <taxon>Geomitridae</taxon>
        <taxon>Candidula</taxon>
    </lineage>
</organism>
<gene>
    <name evidence="4" type="ORF">CUNI_LOCUS11404</name>
</gene>
<keyword evidence="5" id="KW-1185">Reference proteome</keyword>
<dbReference type="PROSITE" id="PS50057">
    <property type="entry name" value="FERM_3"/>
    <property type="match status" value="1"/>
</dbReference>
<dbReference type="InterPro" id="IPR019748">
    <property type="entry name" value="FERM_central"/>
</dbReference>
<dbReference type="SMART" id="SM01196">
    <property type="entry name" value="FERM_C"/>
    <property type="match status" value="1"/>
</dbReference>
<dbReference type="Pfam" id="PF09379">
    <property type="entry name" value="FERM_N"/>
    <property type="match status" value="1"/>
</dbReference>
<dbReference type="InterPro" id="IPR019749">
    <property type="entry name" value="Band_41_domain"/>
</dbReference>
<proteinExistence type="predicted"/>
<dbReference type="PANTHER" id="PTHR23280">
    <property type="entry name" value="4.1 G PROTEIN"/>
    <property type="match status" value="1"/>
</dbReference>
<dbReference type="PROSITE" id="PS00660">
    <property type="entry name" value="FERM_1"/>
    <property type="match status" value="1"/>
</dbReference>
<dbReference type="AlphaFoldDB" id="A0A8S3ZFK5"/>
<dbReference type="GO" id="GO:0016020">
    <property type="term" value="C:membrane"/>
    <property type="evidence" value="ECO:0007669"/>
    <property type="project" value="UniProtKB-ARBA"/>
</dbReference>
<evidence type="ECO:0000256" key="1">
    <source>
        <dbReference type="ARBA" id="ARBA00004496"/>
    </source>
</evidence>
<dbReference type="SUPFAM" id="SSF54236">
    <property type="entry name" value="Ubiquitin-like"/>
    <property type="match status" value="1"/>
</dbReference>
<reference evidence="4" key="1">
    <citation type="submission" date="2021-04" db="EMBL/GenBank/DDBJ databases">
        <authorList>
            <consortium name="Molecular Ecology Group"/>
        </authorList>
    </citation>
    <scope>NUCLEOTIDE SEQUENCE</scope>
</reference>
<dbReference type="Gene3D" id="3.10.20.90">
    <property type="entry name" value="Phosphatidylinositol 3-kinase Catalytic Subunit, Chain A, domain 1"/>
    <property type="match status" value="1"/>
</dbReference>
<dbReference type="FunFam" id="1.20.80.10:FF:000003">
    <property type="entry name" value="Tyrosine-protein phosphatase non-receptor type 4"/>
    <property type="match status" value="1"/>
</dbReference>
<sequence length="348" mass="40102">MSKGNRLLRLFPRFFKTDSKINNNATGEIKGPLCYIVFLDDSEQRFIYKNSWKGQTLFDQVCELINVSEKIYFGLRFIDSTGQAHWLDLGKSVASQLKGCSSSPRLYFGVKFYAADPCKLQEEITRYLFFLQVKRDILQGRLPVSFEEAAELCAYAVQSELGDFDSRYHTPGYVSEFSFLPSQTEELEARIAGMHRRCQGATPIMAEQKFLEKVKWLEMYGVDLHPVQDEGNMEYYLGLTPTGIVVFKHRTKIASYFWPRVTKASRKGKTFTIKVRDKNNDERTYAFELSTKSACKHLWKCCLEHHTFFSERAERLAAYEIGLETSQGCREPPAEEKLEGLILNPDLT</sequence>
<dbReference type="GO" id="GO:0005856">
    <property type="term" value="C:cytoskeleton"/>
    <property type="evidence" value="ECO:0007669"/>
    <property type="project" value="TreeGrafter"/>
</dbReference>
<evidence type="ECO:0000313" key="5">
    <source>
        <dbReference type="Proteomes" id="UP000678393"/>
    </source>
</evidence>
<dbReference type="Gene3D" id="2.30.29.30">
    <property type="entry name" value="Pleckstrin-homology domain (PH domain)/Phosphotyrosine-binding domain (PTB)"/>
    <property type="match status" value="1"/>
</dbReference>
<dbReference type="Gene3D" id="1.20.80.10">
    <property type="match status" value="1"/>
</dbReference>
<keyword evidence="2" id="KW-0963">Cytoplasm</keyword>
<comment type="caution">
    <text evidence="4">The sequence shown here is derived from an EMBL/GenBank/DDBJ whole genome shotgun (WGS) entry which is preliminary data.</text>
</comment>
<dbReference type="InterPro" id="IPR000299">
    <property type="entry name" value="FERM_domain"/>
</dbReference>
<dbReference type="OrthoDB" id="6235974at2759"/>
<dbReference type="InterPro" id="IPR018979">
    <property type="entry name" value="FERM_N"/>
</dbReference>
<evidence type="ECO:0000259" key="3">
    <source>
        <dbReference type="PROSITE" id="PS50057"/>
    </source>
</evidence>
<dbReference type="FunFam" id="2.30.29.30:FF:000002">
    <property type="entry name" value="Band 4.1-like protein 5 isoform 1"/>
    <property type="match status" value="1"/>
</dbReference>
<dbReference type="GO" id="GO:0031032">
    <property type="term" value="P:actomyosin structure organization"/>
    <property type="evidence" value="ECO:0007669"/>
    <property type="project" value="TreeGrafter"/>
</dbReference>
<dbReference type="SUPFAM" id="SSF50729">
    <property type="entry name" value="PH domain-like"/>
    <property type="match status" value="1"/>
</dbReference>
<dbReference type="InterPro" id="IPR035963">
    <property type="entry name" value="FERM_2"/>
</dbReference>
<dbReference type="PANTHER" id="PTHR23280:SF4">
    <property type="entry name" value="BAND 4.1-LIKE PROTEIN 4A"/>
    <property type="match status" value="1"/>
</dbReference>
<dbReference type="SMART" id="SM00295">
    <property type="entry name" value="B41"/>
    <property type="match status" value="1"/>
</dbReference>
<feature type="domain" description="FERM" evidence="3">
    <location>
        <begin position="32"/>
        <end position="313"/>
    </location>
</feature>
<dbReference type="PRINTS" id="PR00935">
    <property type="entry name" value="BAND41"/>
</dbReference>
<comment type="subcellular location">
    <subcellularLocation>
        <location evidence="1">Cytoplasm</location>
    </subcellularLocation>
</comment>
<dbReference type="InterPro" id="IPR018980">
    <property type="entry name" value="FERM_PH-like_C"/>
</dbReference>
<dbReference type="Pfam" id="PF09380">
    <property type="entry name" value="FERM_C"/>
    <property type="match status" value="1"/>
</dbReference>